<dbReference type="GO" id="GO:0003723">
    <property type="term" value="F:RNA binding"/>
    <property type="evidence" value="ECO:0007669"/>
    <property type="project" value="UniProtKB-KW"/>
</dbReference>
<dbReference type="Gene3D" id="3.30.300.20">
    <property type="match status" value="1"/>
</dbReference>
<dbReference type="NCBIfam" id="NF005013">
    <property type="entry name" value="PRK06418.1"/>
    <property type="match status" value="1"/>
</dbReference>
<dbReference type="GO" id="GO:0003746">
    <property type="term" value="F:translation elongation factor activity"/>
    <property type="evidence" value="ECO:0007669"/>
    <property type="project" value="UniProtKB-KW"/>
</dbReference>
<dbReference type="EnsemblBacteria" id="AAM01928">
    <property type="protein sequence ID" value="AAM01928"/>
    <property type="gene ID" value="MK0714"/>
</dbReference>
<dbReference type="EMBL" id="AE009439">
    <property type="protein sequence ID" value="AAM01928.1"/>
    <property type="molecule type" value="Genomic_DNA"/>
</dbReference>
<evidence type="ECO:0000259" key="1">
    <source>
        <dbReference type="Pfam" id="PF13184"/>
    </source>
</evidence>
<organism evidence="2 3">
    <name type="scientific">Methanopyrus kandleri (strain AV19 / DSM 6324 / JCM 9639 / NBRC 100938)</name>
    <dbReference type="NCBI Taxonomy" id="190192"/>
    <lineage>
        <taxon>Archaea</taxon>
        <taxon>Methanobacteriati</taxon>
        <taxon>Methanobacteriota</taxon>
        <taxon>Methanomada group</taxon>
        <taxon>Methanopyri</taxon>
        <taxon>Methanopyrales</taxon>
        <taxon>Methanopyraceae</taxon>
        <taxon>Methanopyrus</taxon>
    </lineage>
</organism>
<evidence type="ECO:0000313" key="2">
    <source>
        <dbReference type="EMBL" id="AAM01928.1"/>
    </source>
</evidence>
<dbReference type="PaxDb" id="190192-MK0714"/>
<dbReference type="GO" id="GO:0006353">
    <property type="term" value="P:DNA-templated transcription termination"/>
    <property type="evidence" value="ECO:0007669"/>
    <property type="project" value="UniProtKB-KW"/>
</dbReference>
<evidence type="ECO:0000313" key="3">
    <source>
        <dbReference type="Proteomes" id="UP000001826"/>
    </source>
</evidence>
<proteinExistence type="predicted"/>
<accession>Q8TXG0</accession>
<gene>
    <name evidence="2" type="primary">nusA_2</name>
    <name evidence="2" type="ordered locus">MK0714</name>
</gene>
<keyword evidence="3" id="KW-1185">Reference proteome</keyword>
<protein>
    <submittedName>
        <fullName evidence="2">Transcription elongation factor NusA</fullName>
    </submittedName>
</protein>
<keyword evidence="2" id="KW-0648">Protein biosynthesis</keyword>
<dbReference type="HOGENOM" id="CLU_132460_0_0_2"/>
<dbReference type="Pfam" id="PF13184">
    <property type="entry name" value="KH_NusA_1st"/>
    <property type="match status" value="1"/>
</dbReference>
<dbReference type="Proteomes" id="UP000001826">
    <property type="component" value="Chromosome"/>
</dbReference>
<dbReference type="InParanoid" id="Q8TXG0"/>
<dbReference type="InterPro" id="IPR015946">
    <property type="entry name" value="KH_dom-like_a/b"/>
</dbReference>
<reference evidence="2 3" key="1">
    <citation type="journal article" date="2002" name="Proc. Natl. Acad. Sci. U.S.A.">
        <title>The complete genome of hyperthermophile Methanopyrus kandleri AV19 and monophyly of archaeal methanogens.</title>
        <authorList>
            <person name="Slesarev A.I."/>
            <person name="Mezhevaya K.V."/>
            <person name="Makarova K.S."/>
            <person name="Polushin N.N."/>
            <person name="Shcherbinina O.V."/>
            <person name="Shakhova V.V."/>
            <person name="Belova G.I."/>
            <person name="Aravind L."/>
            <person name="Natale D.A."/>
            <person name="Rogozin I.B."/>
            <person name="Tatusov R.L."/>
            <person name="Wolf Y.I."/>
            <person name="Stetter K.O."/>
            <person name="Malykh A.G."/>
            <person name="Koonin E.V."/>
            <person name="Kozyavkin S.A."/>
        </authorList>
    </citation>
    <scope>NUCLEOTIDE SEQUENCE [LARGE SCALE GENOMIC DNA]</scope>
    <source>
        <strain evidence="3">AV19 / DSM 6324 / JCM 9639 / NBRC 100938</strain>
    </source>
</reference>
<feature type="domain" description="Transcription factor NusA first KH" evidence="1">
    <location>
        <begin position="37"/>
        <end position="106"/>
    </location>
</feature>
<dbReference type="KEGG" id="mka:MK0714"/>
<name>Q8TXG0_METKA</name>
<dbReference type="InterPro" id="IPR025249">
    <property type="entry name" value="TF_NusA_KH_1st"/>
</dbReference>
<keyword evidence="2" id="KW-0251">Elongation factor</keyword>
<dbReference type="STRING" id="190192.MK0714"/>
<sequence length="180" mass="20105">MILGGLKLELPICEVCAKTGLLCPGCEERLEQGEITETDVEVSKKLVELKEDHPSLEDVALLRTIDTGNLVVLVTKQGMAGKLIGKRGRISRALSDHLGKKVRVVEEVEDPKDVRQLRKLIQDLILPARLLSVNVVYEPDGERYKAVIHHRDRHRVPADTEELEKAVKELTGMEVEVTFG</sequence>
<dbReference type="AlphaFoldDB" id="Q8TXG0"/>